<dbReference type="EMBL" id="DF968005">
    <property type="protein sequence ID" value="GAP00117.1"/>
    <property type="molecule type" value="Genomic_DNA"/>
</dbReference>
<sequence>MSRENVVSRPGFAILEVDIGHFDTTASPRLHRYKLRVVFVLIFKTSITNKLVREQHVYKFKTKENGMQWNYINFRLNY</sequence>
<keyword evidence="2" id="KW-1185">Reference proteome</keyword>
<name>A0A0K8MHS7_9LACO</name>
<dbReference type="AlphaFoldDB" id="A0A0K8MHS7"/>
<gene>
    <name evidence="1" type="ORF">FFIC_281230</name>
</gene>
<organism evidence="1 2">
    <name type="scientific">Fructobacillus ficulneus</name>
    <dbReference type="NCBI Taxonomy" id="157463"/>
    <lineage>
        <taxon>Bacteria</taxon>
        <taxon>Bacillati</taxon>
        <taxon>Bacillota</taxon>
        <taxon>Bacilli</taxon>
        <taxon>Lactobacillales</taxon>
        <taxon>Lactobacillaceae</taxon>
        <taxon>Fructobacillus</taxon>
    </lineage>
</organism>
<protein>
    <submittedName>
        <fullName evidence="1">Uncharacterized protein</fullName>
    </submittedName>
</protein>
<evidence type="ECO:0000313" key="1">
    <source>
        <dbReference type="EMBL" id="GAP00117.1"/>
    </source>
</evidence>
<reference evidence="1 2" key="1">
    <citation type="journal article" date="2015" name="BMC Genomics">
        <title>Comparative genomics of Fructobacillus spp. and Leuconostoc spp. reveals niche-specific evolution of Fructobacillus spp.</title>
        <authorList>
            <person name="Endo A."/>
            <person name="Tanizawa Y."/>
            <person name="Tanaka N."/>
            <person name="Maeno S."/>
            <person name="Kumar H."/>
            <person name="Shiwa Y."/>
            <person name="Okada S."/>
            <person name="Yoshikawa H."/>
            <person name="Dicks L."/>
            <person name="Nakagawa J."/>
            <person name="Arita M."/>
        </authorList>
    </citation>
    <scope>NUCLEOTIDE SEQUENCE [LARGE SCALE GENOMIC DNA]</scope>
    <source>
        <strain evidence="1 2">JCM 12225</strain>
    </source>
</reference>
<evidence type="ECO:0000313" key="2">
    <source>
        <dbReference type="Proteomes" id="UP000253891"/>
    </source>
</evidence>
<accession>A0A0K8MHS7</accession>
<proteinExistence type="predicted"/>
<dbReference type="Proteomes" id="UP000253891">
    <property type="component" value="Unassembled WGS sequence"/>
</dbReference>